<organism evidence="9 10">
    <name type="scientific">Mesopusillimonas faecipullorum</name>
    <dbReference type="NCBI Taxonomy" id="2755040"/>
    <lineage>
        <taxon>Bacteria</taxon>
        <taxon>Pseudomonadati</taxon>
        <taxon>Pseudomonadota</taxon>
        <taxon>Betaproteobacteria</taxon>
        <taxon>Burkholderiales</taxon>
        <taxon>Alcaligenaceae</taxon>
        <taxon>Mesopusillimonas</taxon>
    </lineage>
</organism>
<keyword evidence="5 8" id="KW-0812">Transmembrane</keyword>
<evidence type="ECO:0000256" key="4">
    <source>
        <dbReference type="ARBA" id="ARBA00022475"/>
    </source>
</evidence>
<comment type="subcellular location">
    <subcellularLocation>
        <location evidence="1 8">Cell membrane</location>
        <topology evidence="1 8">Multi-pass membrane protein</topology>
    </subcellularLocation>
</comment>
<evidence type="ECO:0000256" key="3">
    <source>
        <dbReference type="ARBA" id="ARBA00022448"/>
    </source>
</evidence>
<feature type="transmembrane region" description="Helical" evidence="8">
    <location>
        <begin position="73"/>
        <end position="93"/>
    </location>
</feature>
<evidence type="ECO:0000256" key="7">
    <source>
        <dbReference type="ARBA" id="ARBA00023136"/>
    </source>
</evidence>
<feature type="transmembrane region" description="Helical" evidence="8">
    <location>
        <begin position="228"/>
        <end position="245"/>
    </location>
</feature>
<keyword evidence="10" id="KW-1185">Reference proteome</keyword>
<accession>A0ABS8CEV8</accession>
<comment type="similarity">
    <text evidence="2 8">Belongs to the 4-toluene sulfonate uptake permease (TSUP) (TC 2.A.102) family.</text>
</comment>
<evidence type="ECO:0000256" key="6">
    <source>
        <dbReference type="ARBA" id="ARBA00022989"/>
    </source>
</evidence>
<dbReference type="InterPro" id="IPR002781">
    <property type="entry name" value="TM_pro_TauE-like"/>
</dbReference>
<dbReference type="PANTHER" id="PTHR30269">
    <property type="entry name" value="TRANSMEMBRANE PROTEIN YFCA"/>
    <property type="match status" value="1"/>
</dbReference>
<comment type="caution">
    <text evidence="9">The sequence shown here is derived from an EMBL/GenBank/DDBJ whole genome shotgun (WGS) entry which is preliminary data.</text>
</comment>
<dbReference type="Pfam" id="PF01925">
    <property type="entry name" value="TauE"/>
    <property type="match status" value="1"/>
</dbReference>
<keyword evidence="3" id="KW-0813">Transport</keyword>
<evidence type="ECO:0000256" key="2">
    <source>
        <dbReference type="ARBA" id="ARBA00009142"/>
    </source>
</evidence>
<evidence type="ECO:0000256" key="1">
    <source>
        <dbReference type="ARBA" id="ARBA00004651"/>
    </source>
</evidence>
<evidence type="ECO:0000313" key="9">
    <source>
        <dbReference type="EMBL" id="MCB5364367.1"/>
    </source>
</evidence>
<dbReference type="EMBL" id="JACDXW010000005">
    <property type="protein sequence ID" value="MCB5364367.1"/>
    <property type="molecule type" value="Genomic_DNA"/>
</dbReference>
<feature type="transmembrane region" description="Helical" evidence="8">
    <location>
        <begin position="43"/>
        <end position="61"/>
    </location>
</feature>
<feature type="transmembrane region" description="Helical" evidence="8">
    <location>
        <begin position="99"/>
        <end position="117"/>
    </location>
</feature>
<gene>
    <name evidence="9" type="ORF">H0484_11470</name>
</gene>
<sequence>MWETLLLLAAAFAAGMLNAAAGGGSFLTLPALVYVGLPPPVANASGTLALLPGYFSGAWAFREDLREVSASQLRIFCLLGVAGGIAGAALLLITPAEAFRMAVPWLLLAATLVFMLAPKLVRKPHQRSSSASPVVQYLGLALVSIYGGYFNGGIGIMLLALLGMSGALQLNTMNGLKNLLSGVLTTVSVVVYMLGDLIAWREAGIMLVAATFGGYVGGRVARRIPAPVLRGAVIVIGLLMTAVMFQSG</sequence>
<dbReference type="PANTHER" id="PTHR30269:SF0">
    <property type="entry name" value="MEMBRANE TRANSPORTER PROTEIN YFCA-RELATED"/>
    <property type="match status" value="1"/>
</dbReference>
<evidence type="ECO:0000256" key="5">
    <source>
        <dbReference type="ARBA" id="ARBA00022692"/>
    </source>
</evidence>
<reference evidence="9 10" key="1">
    <citation type="submission" date="2020-07" db="EMBL/GenBank/DDBJ databases">
        <title>Pusillimonas sp. nov., isolated from poultry manure in Taiwan.</title>
        <authorList>
            <person name="Lin S.-Y."/>
            <person name="Tang Y.-S."/>
            <person name="Young C.-C."/>
        </authorList>
    </citation>
    <scope>NUCLEOTIDE SEQUENCE [LARGE SCALE GENOMIC DNA]</scope>
    <source>
        <strain evidence="9 10">CC-YST705</strain>
    </source>
</reference>
<protein>
    <recommendedName>
        <fullName evidence="8">Probable membrane transporter protein</fullName>
    </recommendedName>
</protein>
<keyword evidence="4 8" id="KW-1003">Cell membrane</keyword>
<keyword evidence="7 8" id="KW-0472">Membrane</keyword>
<proteinExistence type="inferred from homology"/>
<feature type="transmembrane region" description="Helical" evidence="8">
    <location>
        <begin position="137"/>
        <end position="159"/>
    </location>
</feature>
<dbReference type="Proteomes" id="UP000776983">
    <property type="component" value="Unassembled WGS sequence"/>
</dbReference>
<evidence type="ECO:0000256" key="8">
    <source>
        <dbReference type="RuleBase" id="RU363041"/>
    </source>
</evidence>
<evidence type="ECO:0000313" key="10">
    <source>
        <dbReference type="Proteomes" id="UP000776983"/>
    </source>
</evidence>
<dbReference type="RefSeq" id="WP_226954781.1">
    <property type="nucleotide sequence ID" value="NZ_JACDXW010000005.1"/>
</dbReference>
<dbReference type="InterPro" id="IPR052017">
    <property type="entry name" value="TSUP"/>
</dbReference>
<keyword evidence="6 8" id="KW-1133">Transmembrane helix</keyword>
<name>A0ABS8CEV8_9BURK</name>